<dbReference type="Proteomes" id="UP000700596">
    <property type="component" value="Unassembled WGS sequence"/>
</dbReference>
<gene>
    <name evidence="3" type="ORF">B0J11DRAFT_531065</name>
</gene>
<accession>A0A9P9DNA2</accession>
<keyword evidence="4" id="KW-1185">Reference proteome</keyword>
<protein>
    <recommendedName>
        <fullName evidence="5">Secreted protein</fullName>
    </recommendedName>
</protein>
<keyword evidence="1" id="KW-0472">Membrane</keyword>
<proteinExistence type="predicted"/>
<keyword evidence="2" id="KW-0732">Signal</keyword>
<organism evidence="3 4">
    <name type="scientific">Dendryphion nanum</name>
    <dbReference type="NCBI Taxonomy" id="256645"/>
    <lineage>
        <taxon>Eukaryota</taxon>
        <taxon>Fungi</taxon>
        <taxon>Dikarya</taxon>
        <taxon>Ascomycota</taxon>
        <taxon>Pezizomycotina</taxon>
        <taxon>Dothideomycetes</taxon>
        <taxon>Pleosporomycetidae</taxon>
        <taxon>Pleosporales</taxon>
        <taxon>Torulaceae</taxon>
        <taxon>Dendryphion</taxon>
    </lineage>
</organism>
<dbReference type="AlphaFoldDB" id="A0A9P9DNA2"/>
<keyword evidence="1" id="KW-0812">Transmembrane</keyword>
<evidence type="ECO:0000256" key="2">
    <source>
        <dbReference type="SAM" id="SignalP"/>
    </source>
</evidence>
<evidence type="ECO:0000256" key="1">
    <source>
        <dbReference type="SAM" id="Phobius"/>
    </source>
</evidence>
<feature type="signal peptide" evidence="2">
    <location>
        <begin position="1"/>
        <end position="19"/>
    </location>
</feature>
<feature type="chain" id="PRO_5040211784" description="Secreted protein" evidence="2">
    <location>
        <begin position="20"/>
        <end position="109"/>
    </location>
</feature>
<reference evidence="3" key="1">
    <citation type="journal article" date="2021" name="Nat. Commun.">
        <title>Genetic determinants of endophytism in the Arabidopsis root mycobiome.</title>
        <authorList>
            <person name="Mesny F."/>
            <person name="Miyauchi S."/>
            <person name="Thiergart T."/>
            <person name="Pickel B."/>
            <person name="Atanasova L."/>
            <person name="Karlsson M."/>
            <person name="Huettel B."/>
            <person name="Barry K.W."/>
            <person name="Haridas S."/>
            <person name="Chen C."/>
            <person name="Bauer D."/>
            <person name="Andreopoulos W."/>
            <person name="Pangilinan J."/>
            <person name="LaButti K."/>
            <person name="Riley R."/>
            <person name="Lipzen A."/>
            <person name="Clum A."/>
            <person name="Drula E."/>
            <person name="Henrissat B."/>
            <person name="Kohler A."/>
            <person name="Grigoriev I.V."/>
            <person name="Martin F.M."/>
            <person name="Hacquard S."/>
        </authorList>
    </citation>
    <scope>NUCLEOTIDE SEQUENCE</scope>
    <source>
        <strain evidence="3">MPI-CAGE-CH-0243</strain>
    </source>
</reference>
<sequence length="109" mass="11969">MYSSAVASLVLSQVPLLFACTPQLLLKELLCLHITHRFRTNDVPLLDQLQCNVPASQSNKNPAMRAVRKVISQRSDGRLRAARRLALAAYLCISLSTFACTALQLASQS</sequence>
<evidence type="ECO:0000313" key="3">
    <source>
        <dbReference type="EMBL" id="KAH7122273.1"/>
    </source>
</evidence>
<dbReference type="EMBL" id="JAGMWT010000009">
    <property type="protein sequence ID" value="KAH7122273.1"/>
    <property type="molecule type" value="Genomic_DNA"/>
</dbReference>
<name>A0A9P9DNA2_9PLEO</name>
<keyword evidence="1" id="KW-1133">Transmembrane helix</keyword>
<evidence type="ECO:0008006" key="5">
    <source>
        <dbReference type="Google" id="ProtNLM"/>
    </source>
</evidence>
<comment type="caution">
    <text evidence="3">The sequence shown here is derived from an EMBL/GenBank/DDBJ whole genome shotgun (WGS) entry which is preliminary data.</text>
</comment>
<feature type="transmembrane region" description="Helical" evidence="1">
    <location>
        <begin position="85"/>
        <end position="106"/>
    </location>
</feature>
<evidence type="ECO:0000313" key="4">
    <source>
        <dbReference type="Proteomes" id="UP000700596"/>
    </source>
</evidence>